<dbReference type="InterPro" id="IPR036736">
    <property type="entry name" value="ACP-like_sf"/>
</dbReference>
<evidence type="ECO:0000313" key="4">
    <source>
        <dbReference type="EMBL" id="KNG90796.1"/>
    </source>
</evidence>
<dbReference type="Gene3D" id="3.40.50.1820">
    <property type="entry name" value="alpha/beta hydrolase"/>
    <property type="match status" value="1"/>
</dbReference>
<keyword evidence="2" id="KW-0597">Phosphoprotein</keyword>
<dbReference type="GO" id="GO:0031957">
    <property type="term" value="F:very long-chain fatty acid-CoA ligase activity"/>
    <property type="evidence" value="ECO:0007669"/>
    <property type="project" value="TreeGrafter"/>
</dbReference>
<dbReference type="Pfam" id="PF00550">
    <property type="entry name" value="PP-binding"/>
    <property type="match status" value="1"/>
</dbReference>
<dbReference type="PANTHER" id="PTHR24096:SF267">
    <property type="entry name" value="MALONATE--COA LIGASE ACSF3, MITOCHONDRIAL"/>
    <property type="match status" value="1"/>
</dbReference>
<dbReference type="PROSITE" id="PS00455">
    <property type="entry name" value="AMP_BINDING"/>
    <property type="match status" value="1"/>
</dbReference>
<name>A0A0L1JGB3_ASPN3</name>
<sequence>MTIQSLQRLLEAGAVRNGSGKIITYRLGNTTGPDIHSYHQLFELAQRAAWVLRYQKSFQPGSVVLLHLNVHWDSIVWFWGILFAGCVPAMSTAFSNIPSQRIAHLEHLSRTLKSPRCLTSVTLLPEFGGQEVIDPIPIESLHLSSASLEELGNIHLDANSDNDAILMLTSGSTGNSKVVCLSHRQVFAAVSGKFGVVPLPRDSSFLNWVGLDHVAGLVEIHLQALYAQMDQVHVPAPNILSDPTEFITLIARHRVSRSFAPNSFLSKLRIALQIGGKTVAHDEWDISSLRYLASGGEPNVTTTCEEVSDLLARYGAPESVIVPGFGMTETCAGAIFNTTCPKYDRQQSLAFTSVGSCMTGISMRITDGPGGKPLPRGEKGYLELAGPVVFDRYFNNPTATKESFTDDGWFKTGDVGYIDSNGYLTLVGRAKETIIINGVKLNPHEVESALDEANIPGSTPSFHCCFSFFPPGADTEEICLVYLPSYSVEDSIARSRTADSIAKVVLMSTGSRPRVLPLDRSKLQKSTLGKLSRGKIKAAFERGDYKQYEDINNESIRLHRAKTRASPKDDFEQSLLQIFIQSFGISGEEFDVQTPIFDVGITSIDLIKLKKNIEVHLNLESEIPMITLMTNTTVRELSRALQGIRSGGRYDPVVILQTHGKKTPLWLIHPGVGEVLVFLNLAKFIIDRPVYALRARGFNEGEQPFSTIEEVVTTYHTAIKLRQPQGPYALAGYSYGSMLAFEIGKTLENQGDEVRFLGSFNLPPHIKTRMRQLDWMECLLHLSYFLDLMTEERARELARELTDATREAALDRVLESADMARFTELALTGAGLVKWANLAFALQSMAVDYDPTGSIGGMDIFYCVPLAVVASSKKQWLEEHLSKWKDFTRSEPRFHDVGGAHYTMLGPEHVFRFQKTLRNALNARGI</sequence>
<accession>A0A0L1JGB3</accession>
<evidence type="ECO:0000259" key="3">
    <source>
        <dbReference type="PROSITE" id="PS50075"/>
    </source>
</evidence>
<dbReference type="Gene3D" id="3.40.50.12780">
    <property type="entry name" value="N-terminal domain of ligase-like"/>
    <property type="match status" value="1"/>
</dbReference>
<protein>
    <recommendedName>
        <fullName evidence="3">Carrier domain-containing protein</fullName>
    </recommendedName>
</protein>
<feature type="domain" description="Carrier" evidence="3">
    <location>
        <begin position="566"/>
        <end position="645"/>
    </location>
</feature>
<gene>
    <name evidence="4" type="ORF">ANOM_000859</name>
</gene>
<dbReference type="EMBL" id="JNOM01000009">
    <property type="protein sequence ID" value="KNG90796.1"/>
    <property type="molecule type" value="Genomic_DNA"/>
</dbReference>
<proteinExistence type="predicted"/>
<dbReference type="PANTHER" id="PTHR24096">
    <property type="entry name" value="LONG-CHAIN-FATTY-ACID--COA LIGASE"/>
    <property type="match status" value="1"/>
</dbReference>
<dbReference type="GeneID" id="26802663"/>
<dbReference type="Pfam" id="PF00501">
    <property type="entry name" value="AMP-binding"/>
    <property type="match status" value="1"/>
</dbReference>
<reference evidence="4 5" key="1">
    <citation type="submission" date="2014-06" db="EMBL/GenBank/DDBJ databases">
        <title>The Genome of the Aflatoxigenic Filamentous Fungus Aspergillus nomius.</title>
        <authorList>
            <person name="Moore M.G."/>
            <person name="Shannon B.M."/>
            <person name="Brian M.M."/>
        </authorList>
    </citation>
    <scope>NUCLEOTIDE SEQUENCE [LARGE SCALE GENOMIC DNA]</scope>
    <source>
        <strain evidence="4 5">NRRL 13137</strain>
    </source>
</reference>
<dbReference type="PROSITE" id="PS50075">
    <property type="entry name" value="CARRIER"/>
    <property type="match status" value="1"/>
</dbReference>
<dbReference type="InterPro" id="IPR029058">
    <property type="entry name" value="AB_hydrolase_fold"/>
</dbReference>
<dbReference type="InterPro" id="IPR009081">
    <property type="entry name" value="PP-bd_ACP"/>
</dbReference>
<dbReference type="STRING" id="1509407.A0A0L1JGB3"/>
<dbReference type="Proteomes" id="UP000037505">
    <property type="component" value="Unassembled WGS sequence"/>
</dbReference>
<dbReference type="RefSeq" id="XP_015411719.1">
    <property type="nucleotide sequence ID" value="XM_015546117.1"/>
</dbReference>
<evidence type="ECO:0000256" key="2">
    <source>
        <dbReference type="ARBA" id="ARBA00022553"/>
    </source>
</evidence>
<dbReference type="AlphaFoldDB" id="A0A0L1JGB3"/>
<comment type="caution">
    <text evidence="4">The sequence shown here is derived from an EMBL/GenBank/DDBJ whole genome shotgun (WGS) entry which is preliminary data.</text>
</comment>
<dbReference type="OrthoDB" id="10253869at2759"/>
<dbReference type="SUPFAM" id="SSF47336">
    <property type="entry name" value="ACP-like"/>
    <property type="match status" value="1"/>
</dbReference>
<organism evidence="4 5">
    <name type="scientific">Aspergillus nomiae NRRL (strain ATCC 15546 / NRRL 13137 / CBS 260.88 / M93)</name>
    <dbReference type="NCBI Taxonomy" id="1509407"/>
    <lineage>
        <taxon>Eukaryota</taxon>
        <taxon>Fungi</taxon>
        <taxon>Dikarya</taxon>
        <taxon>Ascomycota</taxon>
        <taxon>Pezizomycotina</taxon>
        <taxon>Eurotiomycetes</taxon>
        <taxon>Eurotiomycetidae</taxon>
        <taxon>Eurotiales</taxon>
        <taxon>Aspergillaceae</taxon>
        <taxon>Aspergillus</taxon>
        <taxon>Aspergillus subgen. Circumdati</taxon>
    </lineage>
</organism>
<evidence type="ECO:0000256" key="1">
    <source>
        <dbReference type="ARBA" id="ARBA00022450"/>
    </source>
</evidence>
<dbReference type="InterPro" id="IPR001031">
    <property type="entry name" value="Thioesterase"/>
</dbReference>
<dbReference type="InterPro" id="IPR020845">
    <property type="entry name" value="AMP-binding_CS"/>
</dbReference>
<dbReference type="GO" id="GO:0006633">
    <property type="term" value="P:fatty acid biosynthetic process"/>
    <property type="evidence" value="ECO:0007669"/>
    <property type="project" value="TreeGrafter"/>
</dbReference>
<dbReference type="SUPFAM" id="SSF53474">
    <property type="entry name" value="alpha/beta-Hydrolases"/>
    <property type="match status" value="1"/>
</dbReference>
<dbReference type="InterPro" id="IPR000873">
    <property type="entry name" value="AMP-dep_synth/lig_dom"/>
</dbReference>
<dbReference type="InterPro" id="IPR045851">
    <property type="entry name" value="AMP-bd_C_sf"/>
</dbReference>
<dbReference type="Gene3D" id="1.10.1200.10">
    <property type="entry name" value="ACP-like"/>
    <property type="match status" value="1"/>
</dbReference>
<dbReference type="InterPro" id="IPR042099">
    <property type="entry name" value="ANL_N_sf"/>
</dbReference>
<keyword evidence="5" id="KW-1185">Reference proteome</keyword>
<dbReference type="Pfam" id="PF00975">
    <property type="entry name" value="Thioesterase"/>
    <property type="match status" value="1"/>
</dbReference>
<keyword evidence="1" id="KW-0596">Phosphopantetheine</keyword>
<evidence type="ECO:0000313" key="5">
    <source>
        <dbReference type="Proteomes" id="UP000037505"/>
    </source>
</evidence>
<dbReference type="SUPFAM" id="SSF56801">
    <property type="entry name" value="Acetyl-CoA synthetase-like"/>
    <property type="match status" value="1"/>
</dbReference>
<dbReference type="Gene3D" id="3.30.300.30">
    <property type="match status" value="1"/>
</dbReference>